<evidence type="ECO:0000256" key="2">
    <source>
        <dbReference type="PIRSR" id="PIRSR006232-1"/>
    </source>
</evidence>
<dbReference type="PIRSF" id="PIRSF006232">
    <property type="entry name" value="Pirin"/>
    <property type="match status" value="1"/>
</dbReference>
<sequence length="234" mass="25639">MIERRSFDSLGGAHHGWLDAKHHFSFAEYHDPKRVHWGALRVWNDDTIAPGSGFPPHPHADMEIITYVREGAITHQDNLGNKGRTVAGDVQVMSAGTGIRHSEYNLEPGITRIFQIWIFPDRSGEPPSWGSKPFPKGDRSGHFVALASGAKGDEDALPIRTDARVLGATLKAGETVEYRFADAKRYGYLVPAKGKVEVNGVLLEARDGAAIHDEELIRVTAREDAELVLVDAAG</sequence>
<dbReference type="InterPro" id="IPR012093">
    <property type="entry name" value="Pirin"/>
</dbReference>
<feature type="binding site" evidence="2">
    <location>
        <position position="101"/>
    </location>
    <ligand>
        <name>Fe cation</name>
        <dbReference type="ChEBI" id="CHEBI:24875"/>
    </ligand>
</feature>
<dbReference type="Pfam" id="PF17954">
    <property type="entry name" value="Pirin_C_2"/>
    <property type="match status" value="1"/>
</dbReference>
<dbReference type="PANTHER" id="PTHR43212">
    <property type="entry name" value="QUERCETIN 2,3-DIOXYGENASE"/>
    <property type="match status" value="1"/>
</dbReference>
<proteinExistence type="inferred from homology"/>
<evidence type="ECO:0000256" key="3">
    <source>
        <dbReference type="RuleBase" id="RU003457"/>
    </source>
</evidence>
<dbReference type="EMBL" id="CAJFCI010000080">
    <property type="protein sequence ID" value="CAD5109956.1"/>
    <property type="molecule type" value="Genomic_DNA"/>
</dbReference>
<gene>
    <name evidence="6" type="primary">yhhW</name>
    <name evidence="6" type="ORF">PSEWESI4_04272</name>
</gene>
<dbReference type="GO" id="GO:0046872">
    <property type="term" value="F:metal ion binding"/>
    <property type="evidence" value="ECO:0007669"/>
    <property type="project" value="UniProtKB-KW"/>
</dbReference>
<dbReference type="PANTHER" id="PTHR43212:SF3">
    <property type="entry name" value="QUERCETIN 2,3-DIOXYGENASE"/>
    <property type="match status" value="1"/>
</dbReference>
<keyword evidence="7" id="KW-1185">Reference proteome</keyword>
<dbReference type="Gene3D" id="2.60.120.10">
    <property type="entry name" value="Jelly Rolls"/>
    <property type="match status" value="2"/>
</dbReference>
<dbReference type="InterPro" id="IPR041602">
    <property type="entry name" value="Quercetinase_C"/>
</dbReference>
<evidence type="ECO:0000259" key="5">
    <source>
        <dbReference type="Pfam" id="PF17954"/>
    </source>
</evidence>
<dbReference type="Pfam" id="PF02678">
    <property type="entry name" value="Pirin"/>
    <property type="match status" value="1"/>
</dbReference>
<keyword evidence="6" id="KW-0223">Dioxygenase</keyword>
<feature type="domain" description="Quercetin 2,3-dioxygenase C-terminal cupin" evidence="5">
    <location>
        <begin position="150"/>
        <end position="231"/>
    </location>
</feature>
<dbReference type="EC" id="1.13.11.24" evidence="6"/>
<dbReference type="SUPFAM" id="SSF51182">
    <property type="entry name" value="RmlC-like cupins"/>
    <property type="match status" value="1"/>
</dbReference>
<dbReference type="InterPro" id="IPR003829">
    <property type="entry name" value="Pirin_N_dom"/>
</dbReference>
<dbReference type="Proteomes" id="UP000583387">
    <property type="component" value="Unassembled WGS sequence"/>
</dbReference>
<evidence type="ECO:0000259" key="4">
    <source>
        <dbReference type="Pfam" id="PF02678"/>
    </source>
</evidence>
<comment type="caution">
    <text evidence="6">The sequence shown here is derived from an EMBL/GenBank/DDBJ whole genome shotgun (WGS) entry which is preliminary data.</text>
</comment>
<comment type="similarity">
    <text evidence="1 3">Belongs to the pirin family.</text>
</comment>
<reference evidence="6 7" key="1">
    <citation type="submission" date="2020-08" db="EMBL/GenBank/DDBJ databases">
        <authorList>
            <person name="Criscuolo A."/>
        </authorList>
    </citation>
    <scope>NUCLEOTIDE SEQUENCE [LARGE SCALE GENOMIC DNA]</scope>
    <source>
        <strain evidence="6">CIP111764</strain>
    </source>
</reference>
<comment type="cofactor">
    <cofactor evidence="2">
        <name>Fe cation</name>
        <dbReference type="ChEBI" id="CHEBI:24875"/>
    </cofactor>
    <text evidence="2">Binds 1 Fe cation per subunit.</text>
</comment>
<feature type="binding site" evidence="2">
    <location>
        <position position="57"/>
    </location>
    <ligand>
        <name>Fe cation</name>
        <dbReference type="ChEBI" id="CHEBI:24875"/>
    </ligand>
</feature>
<evidence type="ECO:0000256" key="1">
    <source>
        <dbReference type="ARBA" id="ARBA00008416"/>
    </source>
</evidence>
<dbReference type="RefSeq" id="WP_187673259.1">
    <property type="nucleotide sequence ID" value="NZ_CAJFCI010000080.1"/>
</dbReference>
<organism evidence="6 7">
    <name type="scientific">Zestomonas carbonaria</name>
    <dbReference type="NCBI Taxonomy" id="2762745"/>
    <lineage>
        <taxon>Bacteria</taxon>
        <taxon>Pseudomonadati</taxon>
        <taxon>Pseudomonadota</taxon>
        <taxon>Gammaproteobacteria</taxon>
        <taxon>Pseudomonadales</taxon>
        <taxon>Pseudomonadaceae</taxon>
        <taxon>Zestomonas</taxon>
    </lineage>
</organism>
<name>A0A7U7IBJ6_9GAMM</name>
<protein>
    <submittedName>
        <fullName evidence="6">Quercetin 2,3-dioxygenase</fullName>
        <ecNumber evidence="6">1.13.11.24</ecNumber>
    </submittedName>
</protein>
<dbReference type="GO" id="GO:0008127">
    <property type="term" value="F:quercetin 2,3-dioxygenase activity"/>
    <property type="evidence" value="ECO:0007669"/>
    <property type="project" value="UniProtKB-EC"/>
</dbReference>
<feature type="binding site" evidence="2">
    <location>
        <position position="103"/>
    </location>
    <ligand>
        <name>Fe cation</name>
        <dbReference type="ChEBI" id="CHEBI:24875"/>
    </ligand>
</feature>
<dbReference type="CDD" id="cd02910">
    <property type="entry name" value="cupin_Yhhw_N"/>
    <property type="match status" value="1"/>
</dbReference>
<keyword evidence="2" id="KW-0408">Iron</keyword>
<evidence type="ECO:0000313" key="6">
    <source>
        <dbReference type="EMBL" id="CAD5109956.1"/>
    </source>
</evidence>
<accession>A0A7U7IBJ6</accession>
<evidence type="ECO:0000313" key="7">
    <source>
        <dbReference type="Proteomes" id="UP000583387"/>
    </source>
</evidence>
<keyword evidence="2" id="KW-0479">Metal-binding</keyword>
<feature type="domain" description="Pirin N-terminal" evidence="4">
    <location>
        <begin position="12"/>
        <end position="118"/>
    </location>
</feature>
<dbReference type="AlphaFoldDB" id="A0A7U7IBJ6"/>
<dbReference type="InterPro" id="IPR011051">
    <property type="entry name" value="RmlC_Cupin_sf"/>
</dbReference>
<feature type="binding site" evidence="2">
    <location>
        <position position="59"/>
    </location>
    <ligand>
        <name>Fe cation</name>
        <dbReference type="ChEBI" id="CHEBI:24875"/>
    </ligand>
</feature>
<keyword evidence="6" id="KW-0560">Oxidoreductase</keyword>
<dbReference type="InterPro" id="IPR014710">
    <property type="entry name" value="RmlC-like_jellyroll"/>
</dbReference>